<dbReference type="RefSeq" id="WP_227894013.1">
    <property type="nucleotide sequence ID" value="NZ_CP099466.1"/>
</dbReference>
<keyword evidence="4" id="KW-1185">Reference proteome</keyword>
<feature type="domain" description="YCII-related" evidence="2">
    <location>
        <begin position="5"/>
        <end position="86"/>
    </location>
</feature>
<organism evidence="3 4">
    <name type="scientific">Arthrobacter caoxuetaonis</name>
    <dbReference type="NCBI Taxonomy" id="2886935"/>
    <lineage>
        <taxon>Bacteria</taxon>
        <taxon>Bacillati</taxon>
        <taxon>Actinomycetota</taxon>
        <taxon>Actinomycetes</taxon>
        <taxon>Micrococcales</taxon>
        <taxon>Micrococcaceae</taxon>
        <taxon>Arthrobacter</taxon>
    </lineage>
</organism>
<evidence type="ECO:0000313" key="3">
    <source>
        <dbReference type="EMBL" id="MCC3296269.1"/>
    </source>
</evidence>
<dbReference type="InterPro" id="IPR005545">
    <property type="entry name" value="YCII"/>
</dbReference>
<dbReference type="PANTHER" id="PTHR37828">
    <property type="entry name" value="GSR2449 PROTEIN"/>
    <property type="match status" value="1"/>
</dbReference>
<proteinExistence type="inferred from homology"/>
<evidence type="ECO:0000256" key="1">
    <source>
        <dbReference type="ARBA" id="ARBA00007689"/>
    </source>
</evidence>
<dbReference type="Pfam" id="PF03795">
    <property type="entry name" value="YCII"/>
    <property type="match status" value="1"/>
</dbReference>
<reference evidence="3" key="1">
    <citation type="submission" date="2021-10" db="EMBL/GenBank/DDBJ databases">
        <title>Novel species in genus Arthrobacter.</title>
        <authorList>
            <person name="Liu Y."/>
        </authorList>
    </citation>
    <scope>NUCLEOTIDE SEQUENCE</scope>
    <source>
        <strain evidence="3">Zg-Y453</strain>
    </source>
</reference>
<dbReference type="SUPFAM" id="SSF54909">
    <property type="entry name" value="Dimeric alpha+beta barrel"/>
    <property type="match status" value="1"/>
</dbReference>
<protein>
    <submittedName>
        <fullName evidence="3">YciI family protein</fullName>
    </submittedName>
</protein>
<dbReference type="AlphaFoldDB" id="A0A9X1MCH1"/>
<comment type="similarity">
    <text evidence="1">Belongs to the YciI family.</text>
</comment>
<dbReference type="Proteomes" id="UP001139158">
    <property type="component" value="Unassembled WGS sequence"/>
</dbReference>
<evidence type="ECO:0000313" key="4">
    <source>
        <dbReference type="Proteomes" id="UP001139158"/>
    </source>
</evidence>
<accession>A0A9X1MCH1</accession>
<dbReference type="EMBL" id="JAJFZV010000001">
    <property type="protein sequence ID" value="MCC3296269.1"/>
    <property type="molecule type" value="Genomic_DNA"/>
</dbReference>
<dbReference type="PANTHER" id="PTHR37828:SF1">
    <property type="entry name" value="YCII-RELATED DOMAIN-CONTAINING PROTEIN"/>
    <property type="match status" value="1"/>
</dbReference>
<evidence type="ECO:0000259" key="2">
    <source>
        <dbReference type="Pfam" id="PF03795"/>
    </source>
</evidence>
<gene>
    <name evidence="3" type="ORF">LJ757_00425</name>
</gene>
<comment type="caution">
    <text evidence="3">The sequence shown here is derived from an EMBL/GenBank/DDBJ whole genome shotgun (WGS) entry which is preliminary data.</text>
</comment>
<dbReference type="Gene3D" id="3.30.70.1060">
    <property type="entry name" value="Dimeric alpha+beta barrel"/>
    <property type="match status" value="1"/>
</dbReference>
<name>A0A9X1MCH1_9MICC</name>
<dbReference type="InterPro" id="IPR011008">
    <property type="entry name" value="Dimeric_a/b-barrel"/>
</dbReference>
<sequence length="102" mass="10957">MNTYAVTYTYSVESAVQRDAVRPNHVEFLQALFDSDRLLVSGPLDAGTGALLVIQAPDEAEAAAVMDGDPFAQAGLITERTISQWNIFFGRDKLQVPAGAQG</sequence>